<keyword evidence="4 5" id="KW-0472">Membrane</keyword>
<gene>
    <name evidence="6" type="ORF">FHS79_000604</name>
</gene>
<dbReference type="Pfam" id="PF01124">
    <property type="entry name" value="MAPEG"/>
    <property type="match status" value="1"/>
</dbReference>
<keyword evidence="2 5" id="KW-0812">Transmembrane</keyword>
<sequence>MVATLTAAGLCGLIFMWLSIRVVAVRRSAKVSLGDGGDLLLLGRIRAHANFAEYVPIILLLMLAIELSLKATPPKLMVLALALPVVRIAHAFGLAKDGANPLRVVGALGTWILLAGLSVWALIVAAGY</sequence>
<evidence type="ECO:0000313" key="7">
    <source>
        <dbReference type="Proteomes" id="UP000538147"/>
    </source>
</evidence>
<evidence type="ECO:0000256" key="1">
    <source>
        <dbReference type="ARBA" id="ARBA00004370"/>
    </source>
</evidence>
<feature type="transmembrane region" description="Helical" evidence="5">
    <location>
        <begin position="107"/>
        <end position="127"/>
    </location>
</feature>
<dbReference type="PANTHER" id="PTHR35814:SF1">
    <property type="entry name" value="GLUTATHIONE S-TRANSFERASE-RELATED"/>
    <property type="match status" value="1"/>
</dbReference>
<dbReference type="Proteomes" id="UP000538147">
    <property type="component" value="Unassembled WGS sequence"/>
</dbReference>
<name>A0A841L1Z3_9SPHN</name>
<reference evidence="6 7" key="1">
    <citation type="submission" date="2020-08" db="EMBL/GenBank/DDBJ databases">
        <title>Genomic Encyclopedia of Type Strains, Phase IV (KMG-IV): sequencing the most valuable type-strain genomes for metagenomic binning, comparative biology and taxonomic classification.</title>
        <authorList>
            <person name="Goeker M."/>
        </authorList>
    </citation>
    <scope>NUCLEOTIDE SEQUENCE [LARGE SCALE GENOMIC DNA]</scope>
    <source>
        <strain evidence="6 7">DSM 102189</strain>
    </source>
</reference>
<proteinExistence type="predicted"/>
<evidence type="ECO:0000256" key="5">
    <source>
        <dbReference type="SAM" id="Phobius"/>
    </source>
</evidence>
<dbReference type="InterPro" id="IPR023352">
    <property type="entry name" value="MAPEG-like_dom_sf"/>
</dbReference>
<organism evidence="6 7">
    <name type="scientific">Polymorphobacter multimanifer</name>
    <dbReference type="NCBI Taxonomy" id="1070431"/>
    <lineage>
        <taxon>Bacteria</taxon>
        <taxon>Pseudomonadati</taxon>
        <taxon>Pseudomonadota</taxon>
        <taxon>Alphaproteobacteria</taxon>
        <taxon>Sphingomonadales</taxon>
        <taxon>Sphingosinicellaceae</taxon>
        <taxon>Polymorphobacter</taxon>
    </lineage>
</organism>
<dbReference type="SUPFAM" id="SSF161084">
    <property type="entry name" value="MAPEG domain-like"/>
    <property type="match status" value="1"/>
</dbReference>
<evidence type="ECO:0000256" key="3">
    <source>
        <dbReference type="ARBA" id="ARBA00022989"/>
    </source>
</evidence>
<feature type="transmembrane region" description="Helical" evidence="5">
    <location>
        <begin position="51"/>
        <end position="69"/>
    </location>
</feature>
<evidence type="ECO:0008006" key="8">
    <source>
        <dbReference type="Google" id="ProtNLM"/>
    </source>
</evidence>
<evidence type="ECO:0000256" key="2">
    <source>
        <dbReference type="ARBA" id="ARBA00022692"/>
    </source>
</evidence>
<dbReference type="InterPro" id="IPR001129">
    <property type="entry name" value="Membr-assoc_MAPEG"/>
</dbReference>
<comment type="subcellular location">
    <subcellularLocation>
        <location evidence="1">Membrane</location>
    </subcellularLocation>
</comment>
<feature type="transmembrane region" description="Helical" evidence="5">
    <location>
        <begin position="76"/>
        <end position="95"/>
    </location>
</feature>
<comment type="caution">
    <text evidence="6">The sequence shown here is derived from an EMBL/GenBank/DDBJ whole genome shotgun (WGS) entry which is preliminary data.</text>
</comment>
<accession>A0A841L1Z3</accession>
<keyword evidence="7" id="KW-1185">Reference proteome</keyword>
<dbReference type="GO" id="GO:0016020">
    <property type="term" value="C:membrane"/>
    <property type="evidence" value="ECO:0007669"/>
    <property type="project" value="UniProtKB-SubCell"/>
</dbReference>
<dbReference type="AlphaFoldDB" id="A0A841L1Z3"/>
<dbReference type="Gene3D" id="1.20.120.550">
    <property type="entry name" value="Membrane associated eicosanoid/glutathione metabolism-like domain"/>
    <property type="match status" value="1"/>
</dbReference>
<protein>
    <recommendedName>
        <fullName evidence="8">MAPEG family protein</fullName>
    </recommendedName>
</protein>
<evidence type="ECO:0000313" key="6">
    <source>
        <dbReference type="EMBL" id="MBB6226450.1"/>
    </source>
</evidence>
<keyword evidence="3 5" id="KW-1133">Transmembrane helix</keyword>
<evidence type="ECO:0000256" key="4">
    <source>
        <dbReference type="ARBA" id="ARBA00023136"/>
    </source>
</evidence>
<dbReference type="PANTHER" id="PTHR35814">
    <property type="match status" value="1"/>
</dbReference>
<dbReference type="EMBL" id="JACIIV010000003">
    <property type="protein sequence ID" value="MBB6226450.1"/>
    <property type="molecule type" value="Genomic_DNA"/>
</dbReference>
<dbReference type="RefSeq" id="WP_207792194.1">
    <property type="nucleotide sequence ID" value="NZ_BMOX01000002.1"/>
</dbReference>